<dbReference type="AlphaFoldDB" id="A0ABD3KG19"/>
<dbReference type="Proteomes" id="UP001634007">
    <property type="component" value="Unassembled WGS sequence"/>
</dbReference>
<evidence type="ECO:0000256" key="1">
    <source>
        <dbReference type="SAM" id="MobiDB-lite"/>
    </source>
</evidence>
<evidence type="ECO:0000313" key="2">
    <source>
        <dbReference type="EMBL" id="KAL3735971.1"/>
    </source>
</evidence>
<accession>A0ABD3KG19</accession>
<organism evidence="2 3">
    <name type="scientific">Eucalyptus globulus</name>
    <name type="common">Tasmanian blue gum</name>
    <dbReference type="NCBI Taxonomy" id="34317"/>
    <lineage>
        <taxon>Eukaryota</taxon>
        <taxon>Viridiplantae</taxon>
        <taxon>Streptophyta</taxon>
        <taxon>Embryophyta</taxon>
        <taxon>Tracheophyta</taxon>
        <taxon>Spermatophyta</taxon>
        <taxon>Magnoliopsida</taxon>
        <taxon>eudicotyledons</taxon>
        <taxon>Gunneridae</taxon>
        <taxon>Pentapetalae</taxon>
        <taxon>rosids</taxon>
        <taxon>malvids</taxon>
        <taxon>Myrtales</taxon>
        <taxon>Myrtaceae</taxon>
        <taxon>Myrtoideae</taxon>
        <taxon>Eucalypteae</taxon>
        <taxon>Eucalyptus</taxon>
    </lineage>
</organism>
<protein>
    <submittedName>
        <fullName evidence="2">Uncharacterized protein</fullName>
    </submittedName>
</protein>
<reference evidence="2 3" key="1">
    <citation type="submission" date="2024-11" db="EMBL/GenBank/DDBJ databases">
        <title>Chromosome-level genome assembly of Eucalyptus globulus Labill. provides insights into its genome evolution.</title>
        <authorList>
            <person name="Li X."/>
        </authorList>
    </citation>
    <scope>NUCLEOTIDE SEQUENCE [LARGE SCALE GENOMIC DNA]</scope>
    <source>
        <strain evidence="2">CL2024</strain>
        <tissue evidence="2">Fresh tender leaves</tissue>
    </source>
</reference>
<feature type="region of interest" description="Disordered" evidence="1">
    <location>
        <begin position="159"/>
        <end position="180"/>
    </location>
</feature>
<sequence length="180" mass="20215">MLTFGHRRPRSCGELELSVFPFSPSSKAHGHNSHQHRVIVLLRNASGFVDSRFVRHPGRRDSWTIKATIGREQDPARATSVVKAEKILIHRPDPSSVGISTLHWAPFPSSIHGRTGRSRTIKATDLPIRSLVRRSLRLHCCLNPDSRVVQQLFLPSRSWASGQSRPDSEILPNKITTPQN</sequence>
<comment type="caution">
    <text evidence="2">The sequence shown here is derived from an EMBL/GenBank/DDBJ whole genome shotgun (WGS) entry which is preliminary data.</text>
</comment>
<name>A0ABD3KG19_EUCGL</name>
<proteinExistence type="predicted"/>
<keyword evidence="3" id="KW-1185">Reference proteome</keyword>
<dbReference type="EMBL" id="JBJKBG010000006">
    <property type="protein sequence ID" value="KAL3735971.1"/>
    <property type="molecule type" value="Genomic_DNA"/>
</dbReference>
<evidence type="ECO:0000313" key="3">
    <source>
        <dbReference type="Proteomes" id="UP001634007"/>
    </source>
</evidence>
<gene>
    <name evidence="2" type="ORF">ACJRO7_024997</name>
</gene>